<dbReference type="Gene3D" id="2.60.120.1140">
    <property type="entry name" value="Protein of unknown function DUF192"/>
    <property type="match status" value="1"/>
</dbReference>
<dbReference type="InterPro" id="IPR038695">
    <property type="entry name" value="Saro_0823-like_sf"/>
</dbReference>
<name>A0ABS7IXK0_9SPHN</name>
<evidence type="ECO:0000256" key="1">
    <source>
        <dbReference type="SAM" id="SignalP"/>
    </source>
</evidence>
<sequence length="156" mass="16453">MAAALAGLAMACSPQAATDENTVAAAQSSTHPVSGLEIVPVVVSTGENSYEFRAELADTKELQAKGLMHRTQLGRGEAMLFPSEQPTARSFWMKNTPIPLDIIFVGLDGRITNIAAMTEPYSEEPVYSVGSVSAVLEIAGGRAEELGIEPGDSVSW</sequence>
<comment type="caution">
    <text evidence="2">The sequence shown here is derived from an EMBL/GenBank/DDBJ whole genome shotgun (WGS) entry which is preliminary data.</text>
</comment>
<keyword evidence="1" id="KW-0732">Signal</keyword>
<dbReference type="PANTHER" id="PTHR37953">
    <property type="entry name" value="UPF0127 PROTEIN MJ1496"/>
    <property type="match status" value="1"/>
</dbReference>
<keyword evidence="3" id="KW-1185">Reference proteome</keyword>
<dbReference type="RefSeq" id="WP_221573655.1">
    <property type="nucleotide sequence ID" value="NZ_JAIGNK010000002.1"/>
</dbReference>
<proteinExistence type="predicted"/>
<reference evidence="2 3" key="1">
    <citation type="submission" date="2021-08" db="EMBL/GenBank/DDBJ databases">
        <title>Comparative Genomics Analysis of the Genus Qipengyuania Reveals Extensive Genetic Diversity and Metabolic Versatility, Including the Description of Fifteen Novel Species.</title>
        <authorList>
            <person name="Liu Y."/>
        </authorList>
    </citation>
    <scope>NUCLEOTIDE SEQUENCE [LARGE SCALE GENOMIC DNA]</scope>
    <source>
        <strain evidence="2 3">1NDH17</strain>
    </source>
</reference>
<accession>A0ABS7IXK0</accession>
<dbReference type="Proteomes" id="UP000783253">
    <property type="component" value="Unassembled WGS sequence"/>
</dbReference>
<dbReference type="Pfam" id="PF02643">
    <property type="entry name" value="DUF192"/>
    <property type="match status" value="1"/>
</dbReference>
<gene>
    <name evidence="2" type="ORF">K3152_08515</name>
</gene>
<organism evidence="2 3">
    <name type="scientific">Qipengyuania polymorpha</name>
    <dbReference type="NCBI Taxonomy" id="2867234"/>
    <lineage>
        <taxon>Bacteria</taxon>
        <taxon>Pseudomonadati</taxon>
        <taxon>Pseudomonadota</taxon>
        <taxon>Alphaproteobacteria</taxon>
        <taxon>Sphingomonadales</taxon>
        <taxon>Erythrobacteraceae</taxon>
        <taxon>Qipengyuania</taxon>
    </lineage>
</organism>
<dbReference type="InterPro" id="IPR003795">
    <property type="entry name" value="DUF192"/>
</dbReference>
<dbReference type="PANTHER" id="PTHR37953:SF1">
    <property type="entry name" value="UPF0127 PROTEIN MJ1496"/>
    <property type="match status" value="1"/>
</dbReference>
<evidence type="ECO:0000313" key="2">
    <source>
        <dbReference type="EMBL" id="MBX7458285.1"/>
    </source>
</evidence>
<evidence type="ECO:0000313" key="3">
    <source>
        <dbReference type="Proteomes" id="UP000783253"/>
    </source>
</evidence>
<dbReference type="EMBL" id="JAIGNK010000002">
    <property type="protein sequence ID" value="MBX7458285.1"/>
    <property type="molecule type" value="Genomic_DNA"/>
</dbReference>
<feature type="signal peptide" evidence="1">
    <location>
        <begin position="1"/>
        <end position="16"/>
    </location>
</feature>
<protein>
    <submittedName>
        <fullName evidence="2">DUF192 domain-containing protein</fullName>
    </submittedName>
</protein>
<feature type="chain" id="PRO_5046779336" evidence="1">
    <location>
        <begin position="17"/>
        <end position="156"/>
    </location>
</feature>